<dbReference type="InterPro" id="IPR006766">
    <property type="entry name" value="EXORDIUM-like"/>
</dbReference>
<dbReference type="GO" id="GO:0000139">
    <property type="term" value="C:Golgi membrane"/>
    <property type="evidence" value="ECO:0007669"/>
    <property type="project" value="TreeGrafter"/>
</dbReference>
<dbReference type="CDD" id="cd04301">
    <property type="entry name" value="NAT_SF"/>
    <property type="match status" value="1"/>
</dbReference>
<comment type="catalytic activity">
    <reaction evidence="15">
        <text>N-terminal L-methionyl-[transmembrane protein] + acetyl-CoA = N-terminal N(alpha)-acetyl-L-methionyl-[transmembrane protein] + CoA + H(+)</text>
        <dbReference type="Rhea" id="RHEA:50604"/>
        <dbReference type="Rhea" id="RHEA-COMP:12745"/>
        <dbReference type="Rhea" id="RHEA-COMP:12746"/>
        <dbReference type="ChEBI" id="CHEBI:15378"/>
        <dbReference type="ChEBI" id="CHEBI:57287"/>
        <dbReference type="ChEBI" id="CHEBI:57288"/>
        <dbReference type="ChEBI" id="CHEBI:64731"/>
        <dbReference type="ChEBI" id="CHEBI:133414"/>
        <dbReference type="EC" id="2.3.1.259"/>
    </reaction>
</comment>
<dbReference type="EMBL" id="RDQH01000327">
    <property type="protein sequence ID" value="RXI08133.1"/>
    <property type="molecule type" value="Genomic_DNA"/>
</dbReference>
<evidence type="ECO:0000256" key="5">
    <source>
        <dbReference type="ARBA" id="ARBA00022679"/>
    </source>
</evidence>
<feature type="region of interest" description="Disordered" evidence="16">
    <location>
        <begin position="317"/>
        <end position="398"/>
    </location>
</feature>
<keyword evidence="6" id="KW-0732">Signal</keyword>
<dbReference type="Pfam" id="PF00583">
    <property type="entry name" value="Acetyltransf_1"/>
    <property type="match status" value="1"/>
</dbReference>
<dbReference type="EC" id="2.3.1.48" evidence="2"/>
<proteinExistence type="inferred from homology"/>
<evidence type="ECO:0000256" key="14">
    <source>
        <dbReference type="ARBA" id="ARBA00048017"/>
    </source>
</evidence>
<feature type="compositionally biased region" description="Gly residues" evidence="16">
    <location>
        <begin position="322"/>
        <end position="342"/>
    </location>
</feature>
<evidence type="ECO:0000256" key="1">
    <source>
        <dbReference type="ARBA" id="ARBA00004271"/>
    </source>
</evidence>
<reference evidence="18 19" key="1">
    <citation type="submission" date="2018-10" db="EMBL/GenBank/DDBJ databases">
        <title>A high-quality apple genome assembly.</title>
        <authorList>
            <person name="Hu J."/>
        </authorList>
    </citation>
    <scope>NUCLEOTIDE SEQUENCE [LARGE SCALE GENOMIC DNA]</scope>
    <source>
        <strain evidence="19">cv. HFTH1</strain>
        <tissue evidence="18">Young leaf</tissue>
    </source>
</reference>
<evidence type="ECO:0000256" key="4">
    <source>
        <dbReference type="ARBA" id="ARBA00022525"/>
    </source>
</evidence>
<evidence type="ECO:0000256" key="7">
    <source>
        <dbReference type="ARBA" id="ARBA00022829"/>
    </source>
</evidence>
<dbReference type="GO" id="GO:0048046">
    <property type="term" value="C:apoplast"/>
    <property type="evidence" value="ECO:0007669"/>
    <property type="project" value="UniProtKB-SubCell"/>
</dbReference>
<evidence type="ECO:0000256" key="2">
    <source>
        <dbReference type="ARBA" id="ARBA00013184"/>
    </source>
</evidence>
<dbReference type="Gene3D" id="3.40.630.30">
    <property type="match status" value="1"/>
</dbReference>
<sequence>MSKLSKYIKYLLGIDNTIPMVNPKLPRRPAISYRPIQPSDLEILEKIHDDLFPIRYEAEFFQNVVNGHDIVSWAAVDRSRPNGQGDELIGFVTARIVLARESEIGDLLSFDSSNSDQTLVYILTLGVVESFRNLGIASALIREVIKYASSIPTCRAIYLHVISYNNSAIHLYKKMSFMCVRRLQGFYLINGQHYDSYLFVYYVNGGRSPCSPLELVTGTLNFMRNGLKSVFAMLRKNEDRKVSKWAKCKENHSLISTGPNRRNLTAAECTGWMKLIKYKKQGVTPMGNRLGNRQLAALALCLVLLLDVTTTTLVLASKKGKGGGGGHGKGGGGGHGKGGGSNKGAAKKHGGPQKGGAHGTAGAKPGGAKPTPTPNAVGAAPAAGGTVPAPGTVGANPNPIPNAGPGAYLTPMPNAGGAYPIPIPDAGGANPIPIPDAGGAAPAAGGTVPAPGTAGAKPGGVNPTPTPTPNAGGAAHATGGTVPAPGVGGPITYHGGPLMTGNINLSILFYGEFKSEQREVIRTFLRSLENTENDHVAAVHRWWDIVESYQLFASPTPGKGTPPKLRIKVGTQQSDDKYSIGKVITYEFIKRLLKKADSGKPNTITVIFTGSQVTVHSLCRGRCYEHGLVENRPYIVVGNPEILCSGSCAWPFQRLDYGTPNQVPVKPPNGDMGIDAMVVHFASALASAVTNPFNTGFFKPGPKSDPIEAVTACENIFGSGAVPGQTGKVEVDPATGASYNAIGENGMKFMLPAVWDPRTSSCWTSM</sequence>
<keyword evidence="5" id="KW-0808">Transferase</keyword>
<dbReference type="GO" id="GO:0004402">
    <property type="term" value="F:histone acetyltransferase activity"/>
    <property type="evidence" value="ECO:0007669"/>
    <property type="project" value="TreeGrafter"/>
</dbReference>
<dbReference type="GO" id="GO:0007059">
    <property type="term" value="P:chromosome segregation"/>
    <property type="evidence" value="ECO:0007669"/>
    <property type="project" value="UniProtKB-KW"/>
</dbReference>
<feature type="domain" description="N-acetyltransferase" evidence="17">
    <location>
        <begin position="31"/>
        <end position="204"/>
    </location>
</feature>
<comment type="caution">
    <text evidence="18">The sequence shown here is derived from an EMBL/GenBank/DDBJ whole genome shotgun (WGS) entry which is preliminary data.</text>
</comment>
<evidence type="ECO:0000259" key="17">
    <source>
        <dbReference type="PROSITE" id="PS51186"/>
    </source>
</evidence>
<keyword evidence="4" id="KW-0964">Secreted</keyword>
<feature type="compositionally biased region" description="Low complexity" evidence="16">
    <location>
        <begin position="360"/>
        <end position="398"/>
    </location>
</feature>
<evidence type="ECO:0000256" key="3">
    <source>
        <dbReference type="ARBA" id="ARBA00022523"/>
    </source>
</evidence>
<name>A0A498KT23_MALDO</name>
<evidence type="ECO:0000313" key="19">
    <source>
        <dbReference type="Proteomes" id="UP000290289"/>
    </source>
</evidence>
<keyword evidence="19" id="KW-1185">Reference proteome</keyword>
<protein>
    <recommendedName>
        <fullName evidence="13">N-alpha-acetyltransferase 60</fullName>
        <ecNumber evidence="12">2.3.1.259</ecNumber>
        <ecNumber evidence="2">2.3.1.48</ecNumber>
    </recommendedName>
</protein>
<dbReference type="InterPro" id="IPR000182">
    <property type="entry name" value="GNAT_dom"/>
</dbReference>
<keyword evidence="3" id="KW-0052">Apoplast</keyword>
<keyword evidence="8" id="KW-0156">Chromatin regulator</keyword>
<dbReference type="Pfam" id="PF04674">
    <property type="entry name" value="Phi_1"/>
    <property type="match status" value="1"/>
</dbReference>
<keyword evidence="7" id="KW-0159">Chromosome partition</keyword>
<evidence type="ECO:0000256" key="16">
    <source>
        <dbReference type="SAM" id="MobiDB-lite"/>
    </source>
</evidence>
<evidence type="ECO:0000256" key="15">
    <source>
        <dbReference type="ARBA" id="ARBA00048848"/>
    </source>
</evidence>
<dbReference type="AlphaFoldDB" id="A0A498KT23"/>
<gene>
    <name evidence="18" type="ORF">DVH24_022277</name>
</gene>
<evidence type="ECO:0000256" key="10">
    <source>
        <dbReference type="ARBA" id="ARBA00023591"/>
    </source>
</evidence>
<comment type="similarity">
    <text evidence="11">Belongs to the acetyltransferase family. NAA60 subfamily.</text>
</comment>
<accession>A0A498KT23</accession>
<dbReference type="SUPFAM" id="SSF55729">
    <property type="entry name" value="Acyl-CoA N-acyltransferases (Nat)"/>
    <property type="match status" value="1"/>
</dbReference>
<dbReference type="PANTHER" id="PTHR14744:SF15">
    <property type="entry name" value="N-ALPHA-ACETYLTRANSFERASE 60"/>
    <property type="match status" value="1"/>
</dbReference>
<evidence type="ECO:0000256" key="12">
    <source>
        <dbReference type="ARBA" id="ARBA00026111"/>
    </source>
</evidence>
<dbReference type="PANTHER" id="PTHR14744">
    <property type="entry name" value="N-ALPHA-ACETYLTRANSFERASE 60"/>
    <property type="match status" value="1"/>
</dbReference>
<keyword evidence="9" id="KW-0012">Acyltransferase</keyword>
<comment type="subcellular location">
    <subcellularLocation>
        <location evidence="1">Secreted</location>
        <location evidence="1">Extracellular space</location>
        <location evidence="1">Apoplast</location>
    </subcellularLocation>
</comment>
<dbReference type="GO" id="GO:0120518">
    <property type="term" value="F:protein N-terminal-methionine acetyltransferase activity"/>
    <property type="evidence" value="ECO:0007669"/>
    <property type="project" value="UniProtKB-EC"/>
</dbReference>
<dbReference type="Proteomes" id="UP000290289">
    <property type="component" value="Chromosome 1"/>
</dbReference>
<dbReference type="PROSITE" id="PS51186">
    <property type="entry name" value="GNAT"/>
    <property type="match status" value="1"/>
</dbReference>
<evidence type="ECO:0000256" key="11">
    <source>
        <dbReference type="ARBA" id="ARBA00025774"/>
    </source>
</evidence>
<comment type="similarity">
    <text evidence="10">Belongs to the EXORDIUM family.</text>
</comment>
<dbReference type="STRING" id="3750.A0A498KT23"/>
<dbReference type="InterPro" id="IPR016181">
    <property type="entry name" value="Acyl_CoA_acyltransferase"/>
</dbReference>
<dbReference type="EC" id="2.3.1.259" evidence="12"/>
<comment type="catalytic activity">
    <reaction evidence="14">
        <text>L-lysyl-[protein] + acetyl-CoA = N(6)-acetyl-L-lysyl-[protein] + CoA + H(+)</text>
        <dbReference type="Rhea" id="RHEA:45948"/>
        <dbReference type="Rhea" id="RHEA-COMP:9752"/>
        <dbReference type="Rhea" id="RHEA-COMP:10731"/>
        <dbReference type="ChEBI" id="CHEBI:15378"/>
        <dbReference type="ChEBI" id="CHEBI:29969"/>
        <dbReference type="ChEBI" id="CHEBI:57287"/>
        <dbReference type="ChEBI" id="CHEBI:57288"/>
        <dbReference type="ChEBI" id="CHEBI:61930"/>
        <dbReference type="EC" id="2.3.1.48"/>
    </reaction>
</comment>
<evidence type="ECO:0000256" key="8">
    <source>
        <dbReference type="ARBA" id="ARBA00022853"/>
    </source>
</evidence>
<feature type="region of interest" description="Disordered" evidence="16">
    <location>
        <begin position="430"/>
        <end position="483"/>
    </location>
</feature>
<organism evidence="18 19">
    <name type="scientific">Malus domestica</name>
    <name type="common">Apple</name>
    <name type="synonym">Pyrus malus</name>
    <dbReference type="NCBI Taxonomy" id="3750"/>
    <lineage>
        <taxon>Eukaryota</taxon>
        <taxon>Viridiplantae</taxon>
        <taxon>Streptophyta</taxon>
        <taxon>Embryophyta</taxon>
        <taxon>Tracheophyta</taxon>
        <taxon>Spermatophyta</taxon>
        <taxon>Magnoliopsida</taxon>
        <taxon>eudicotyledons</taxon>
        <taxon>Gunneridae</taxon>
        <taxon>Pentapetalae</taxon>
        <taxon>rosids</taxon>
        <taxon>fabids</taxon>
        <taxon>Rosales</taxon>
        <taxon>Rosaceae</taxon>
        <taxon>Amygdaloideae</taxon>
        <taxon>Maleae</taxon>
        <taxon>Malus</taxon>
    </lineage>
</organism>
<evidence type="ECO:0000256" key="13">
    <source>
        <dbReference type="ARBA" id="ARBA00026144"/>
    </source>
</evidence>
<dbReference type="FunFam" id="3.40.630.30:FF:000041">
    <property type="entry name" value="Histone acetyltransferase MCC1 isoform A"/>
    <property type="match status" value="1"/>
</dbReference>
<evidence type="ECO:0000313" key="18">
    <source>
        <dbReference type="EMBL" id="RXI08133.1"/>
    </source>
</evidence>
<evidence type="ECO:0000256" key="6">
    <source>
        <dbReference type="ARBA" id="ARBA00022729"/>
    </source>
</evidence>
<dbReference type="InterPro" id="IPR045141">
    <property type="entry name" value="NAA60-like"/>
</dbReference>
<evidence type="ECO:0000256" key="9">
    <source>
        <dbReference type="ARBA" id="ARBA00023315"/>
    </source>
</evidence>